<evidence type="ECO:0000256" key="1">
    <source>
        <dbReference type="ARBA" id="ARBA00038069"/>
    </source>
</evidence>
<dbReference type="InterPro" id="IPR052471">
    <property type="entry name" value="PBI_I9"/>
</dbReference>
<comment type="similarity">
    <text evidence="1">Belongs to the protease inhibitor I9 family.</text>
</comment>
<dbReference type="EMBL" id="MU154522">
    <property type="protein sequence ID" value="KAF9501756.1"/>
    <property type="molecule type" value="Genomic_DNA"/>
</dbReference>
<dbReference type="Pfam" id="PF05922">
    <property type="entry name" value="Inhibitor_I9"/>
    <property type="match status" value="1"/>
</dbReference>
<dbReference type="AlphaFoldDB" id="A0A9P6DCK4"/>
<feature type="domain" description="Inhibitor I9" evidence="2">
    <location>
        <begin position="7"/>
        <end position="75"/>
    </location>
</feature>
<protein>
    <recommendedName>
        <fullName evidence="2">Inhibitor I9 domain-containing protein</fullName>
    </recommendedName>
</protein>
<dbReference type="Gene3D" id="3.30.70.80">
    <property type="entry name" value="Peptidase S8 propeptide/proteinase inhibitor I9"/>
    <property type="match status" value="1"/>
</dbReference>
<keyword evidence="4" id="KW-1185">Reference proteome</keyword>
<dbReference type="PANTHER" id="PTHR28288">
    <property type="entry name" value="PROTEASE B INHIBITOR 2"/>
    <property type="match status" value="1"/>
</dbReference>
<sequence>MHVGHFIILFKPHVSLPEVKEYAKQILHQGGEITHEFDFIKGFSAALTDQSLQTLQSLRDNDIVDSIEPDQRVTTQV</sequence>
<dbReference type="Proteomes" id="UP000807025">
    <property type="component" value="Unassembled WGS sequence"/>
</dbReference>
<evidence type="ECO:0000313" key="4">
    <source>
        <dbReference type="Proteomes" id="UP000807025"/>
    </source>
</evidence>
<dbReference type="GO" id="GO:0042144">
    <property type="term" value="P:vacuole fusion, non-autophagic"/>
    <property type="evidence" value="ECO:0007669"/>
    <property type="project" value="TreeGrafter"/>
</dbReference>
<reference evidence="3" key="1">
    <citation type="submission" date="2020-11" db="EMBL/GenBank/DDBJ databases">
        <authorList>
            <consortium name="DOE Joint Genome Institute"/>
            <person name="Ahrendt S."/>
            <person name="Riley R."/>
            <person name="Andreopoulos W."/>
            <person name="Labutti K."/>
            <person name="Pangilinan J."/>
            <person name="Ruiz-Duenas F.J."/>
            <person name="Barrasa J.M."/>
            <person name="Sanchez-Garcia M."/>
            <person name="Camarero S."/>
            <person name="Miyauchi S."/>
            <person name="Serrano A."/>
            <person name="Linde D."/>
            <person name="Babiker R."/>
            <person name="Drula E."/>
            <person name="Ayuso-Fernandez I."/>
            <person name="Pacheco R."/>
            <person name="Padilla G."/>
            <person name="Ferreira P."/>
            <person name="Barriuso J."/>
            <person name="Kellner H."/>
            <person name="Castanera R."/>
            <person name="Alfaro M."/>
            <person name="Ramirez L."/>
            <person name="Pisabarro A.G."/>
            <person name="Kuo A."/>
            <person name="Tritt A."/>
            <person name="Lipzen A."/>
            <person name="He G."/>
            <person name="Yan M."/>
            <person name="Ng V."/>
            <person name="Cullen D."/>
            <person name="Martin F."/>
            <person name="Rosso M.-N."/>
            <person name="Henrissat B."/>
            <person name="Hibbett D."/>
            <person name="Martinez A.T."/>
            <person name="Grigoriev I.V."/>
        </authorList>
    </citation>
    <scope>NUCLEOTIDE SEQUENCE</scope>
    <source>
        <strain evidence="3">ATCC 90797</strain>
    </source>
</reference>
<accession>A0A9P6DCK4</accession>
<dbReference type="PANTHER" id="PTHR28288:SF2">
    <property type="entry name" value="PROTEASE B INHIBITOR 2"/>
    <property type="match status" value="1"/>
</dbReference>
<evidence type="ECO:0000259" key="2">
    <source>
        <dbReference type="Pfam" id="PF05922"/>
    </source>
</evidence>
<dbReference type="SUPFAM" id="SSF54897">
    <property type="entry name" value="Protease propeptides/inhibitors"/>
    <property type="match status" value="1"/>
</dbReference>
<dbReference type="InterPro" id="IPR037045">
    <property type="entry name" value="S8pro/Inhibitor_I9_sf"/>
</dbReference>
<organism evidence="3 4">
    <name type="scientific">Pleurotus eryngii</name>
    <name type="common">Boletus of the steppes</name>
    <dbReference type="NCBI Taxonomy" id="5323"/>
    <lineage>
        <taxon>Eukaryota</taxon>
        <taxon>Fungi</taxon>
        <taxon>Dikarya</taxon>
        <taxon>Basidiomycota</taxon>
        <taxon>Agaricomycotina</taxon>
        <taxon>Agaricomycetes</taxon>
        <taxon>Agaricomycetidae</taxon>
        <taxon>Agaricales</taxon>
        <taxon>Pleurotineae</taxon>
        <taxon>Pleurotaceae</taxon>
        <taxon>Pleurotus</taxon>
    </lineage>
</organism>
<dbReference type="InterPro" id="IPR010259">
    <property type="entry name" value="S8pro/Inhibitor_I9"/>
</dbReference>
<dbReference type="OrthoDB" id="5518345at2759"/>
<name>A0A9P6DCK4_PLEER</name>
<evidence type="ECO:0000313" key="3">
    <source>
        <dbReference type="EMBL" id="KAF9501756.1"/>
    </source>
</evidence>
<gene>
    <name evidence="3" type="ORF">BDN71DRAFT_1438412</name>
</gene>
<proteinExistence type="inferred from homology"/>
<dbReference type="GO" id="GO:0004866">
    <property type="term" value="F:endopeptidase inhibitor activity"/>
    <property type="evidence" value="ECO:0007669"/>
    <property type="project" value="TreeGrafter"/>
</dbReference>
<comment type="caution">
    <text evidence="3">The sequence shown here is derived from an EMBL/GenBank/DDBJ whole genome shotgun (WGS) entry which is preliminary data.</text>
</comment>